<proteinExistence type="inferred from homology"/>
<dbReference type="GO" id="GO:0003924">
    <property type="term" value="F:GTPase activity"/>
    <property type="evidence" value="ECO:0007669"/>
    <property type="project" value="InterPro"/>
</dbReference>
<name>A0A0F9AJ70_9ZZZZ</name>
<dbReference type="SMART" id="SM00382">
    <property type="entry name" value="AAA"/>
    <property type="match status" value="1"/>
</dbReference>
<evidence type="ECO:0000256" key="4">
    <source>
        <dbReference type="ARBA" id="ARBA00023134"/>
    </source>
</evidence>
<dbReference type="PANTHER" id="PTHR43087:SF1">
    <property type="entry name" value="LAO_AO TRANSPORT SYSTEM ATPASE"/>
    <property type="match status" value="1"/>
</dbReference>
<evidence type="ECO:0000256" key="5">
    <source>
        <dbReference type="ARBA" id="ARBA00023186"/>
    </source>
</evidence>
<dbReference type="Pfam" id="PF03308">
    <property type="entry name" value="MeaB"/>
    <property type="match status" value="1"/>
</dbReference>
<dbReference type="PANTHER" id="PTHR43087">
    <property type="entry name" value="LYSINE/ARGININE/ORNITHINE TRANSPORT SYSTEM KINASE"/>
    <property type="match status" value="1"/>
</dbReference>
<evidence type="ECO:0000259" key="6">
    <source>
        <dbReference type="SMART" id="SM00382"/>
    </source>
</evidence>
<reference evidence="7" key="1">
    <citation type="journal article" date="2015" name="Nature">
        <title>Complex archaea that bridge the gap between prokaryotes and eukaryotes.</title>
        <authorList>
            <person name="Spang A."/>
            <person name="Saw J.H."/>
            <person name="Jorgensen S.L."/>
            <person name="Zaremba-Niedzwiedzka K."/>
            <person name="Martijn J."/>
            <person name="Lind A.E."/>
            <person name="van Eijk R."/>
            <person name="Schleper C."/>
            <person name="Guy L."/>
            <person name="Ettema T.J."/>
        </authorList>
    </citation>
    <scope>NUCLEOTIDE SEQUENCE</scope>
</reference>
<dbReference type="EMBL" id="LAZR01045661">
    <property type="protein sequence ID" value="KKK98335.1"/>
    <property type="molecule type" value="Genomic_DNA"/>
</dbReference>
<keyword evidence="5" id="KW-0143">Chaperone</keyword>
<keyword evidence="4" id="KW-0342">GTP-binding</keyword>
<accession>A0A0F9AJ70</accession>
<comment type="similarity">
    <text evidence="1">Belongs to the SIMIBI class G3E GTPase family. ArgK/MeaB subfamily.</text>
</comment>
<dbReference type="SUPFAM" id="SSF52540">
    <property type="entry name" value="P-loop containing nucleoside triphosphate hydrolases"/>
    <property type="match status" value="1"/>
</dbReference>
<evidence type="ECO:0000256" key="1">
    <source>
        <dbReference type="ARBA" id="ARBA00009625"/>
    </source>
</evidence>
<dbReference type="NCBIfam" id="TIGR00750">
    <property type="entry name" value="lao"/>
    <property type="match status" value="1"/>
</dbReference>
<dbReference type="AlphaFoldDB" id="A0A0F9AJ70"/>
<keyword evidence="3" id="KW-0378">Hydrolase</keyword>
<dbReference type="InterPro" id="IPR003593">
    <property type="entry name" value="AAA+_ATPase"/>
</dbReference>
<sequence>MKPEDILKGNIRAAARLMRDIDDEIPSTRDILKHLFQRTGHAHIVGVTGSPGTGKSTLIDCLIQRLRENRKTVGVVAVDPTSPFSGGAILGDRVRMQRHTVDDGVFIRSVATRGHLGGVSRSTHDIVTVMDSMGKDVIIVETVGVGQDGVEIIHLVHTNIVVIIPGMGDGIQAIKAGILETGDIFVVNKADMADADIALFEMETTIQMKRFQKGVWVPPVLKTDSLNNIGIKKLLDKIDRHRKHLETSSGEKQQQKRAIEMFKEILRDRLFQRTKDRLKGTQRWEETLNSLKQREVDPYSAAESVVDDILKNTS</sequence>
<gene>
    <name evidence="7" type="ORF">LCGC14_2643780</name>
</gene>
<dbReference type="GO" id="GO:0005525">
    <property type="term" value="F:GTP binding"/>
    <property type="evidence" value="ECO:0007669"/>
    <property type="project" value="UniProtKB-KW"/>
</dbReference>
<feature type="domain" description="AAA+ ATPase" evidence="6">
    <location>
        <begin position="41"/>
        <end position="185"/>
    </location>
</feature>
<comment type="caution">
    <text evidence="7">The sequence shown here is derived from an EMBL/GenBank/DDBJ whole genome shotgun (WGS) entry which is preliminary data.</text>
</comment>
<evidence type="ECO:0000313" key="7">
    <source>
        <dbReference type="EMBL" id="KKK98335.1"/>
    </source>
</evidence>
<dbReference type="InterPro" id="IPR027417">
    <property type="entry name" value="P-loop_NTPase"/>
</dbReference>
<dbReference type="InterPro" id="IPR052040">
    <property type="entry name" value="GTPase/Isobutyryl-CoA_mutase"/>
</dbReference>
<evidence type="ECO:0000256" key="3">
    <source>
        <dbReference type="ARBA" id="ARBA00022801"/>
    </source>
</evidence>
<organism evidence="7">
    <name type="scientific">marine sediment metagenome</name>
    <dbReference type="NCBI Taxonomy" id="412755"/>
    <lineage>
        <taxon>unclassified sequences</taxon>
        <taxon>metagenomes</taxon>
        <taxon>ecological metagenomes</taxon>
    </lineage>
</organism>
<protein>
    <recommendedName>
        <fullName evidence="6">AAA+ ATPase domain-containing protein</fullName>
    </recommendedName>
</protein>
<keyword evidence="2" id="KW-0547">Nucleotide-binding</keyword>
<evidence type="ECO:0000256" key="2">
    <source>
        <dbReference type="ARBA" id="ARBA00022741"/>
    </source>
</evidence>
<dbReference type="CDD" id="cd03114">
    <property type="entry name" value="MMAA-like"/>
    <property type="match status" value="1"/>
</dbReference>
<dbReference type="InterPro" id="IPR005129">
    <property type="entry name" value="GTPase_ArgK"/>
</dbReference>
<dbReference type="Gene3D" id="3.40.50.300">
    <property type="entry name" value="P-loop containing nucleotide triphosphate hydrolases"/>
    <property type="match status" value="1"/>
</dbReference>